<dbReference type="AlphaFoldDB" id="A0A1H9CCU5"/>
<gene>
    <name evidence="9" type="ORF">SAMN05421824_0873</name>
</gene>
<keyword evidence="5" id="KW-0998">Cell outer membrane</keyword>
<keyword evidence="10" id="KW-1185">Reference proteome</keyword>
<name>A0A1H9CCU5_9FLAO</name>
<evidence type="ECO:0000259" key="7">
    <source>
        <dbReference type="Pfam" id="PF07980"/>
    </source>
</evidence>
<evidence type="ECO:0000256" key="2">
    <source>
        <dbReference type="ARBA" id="ARBA00006275"/>
    </source>
</evidence>
<dbReference type="OrthoDB" id="5694214at2"/>
<comment type="subcellular location">
    <subcellularLocation>
        <location evidence="1">Cell outer membrane</location>
    </subcellularLocation>
</comment>
<evidence type="ECO:0000256" key="4">
    <source>
        <dbReference type="ARBA" id="ARBA00023136"/>
    </source>
</evidence>
<evidence type="ECO:0000256" key="5">
    <source>
        <dbReference type="ARBA" id="ARBA00023237"/>
    </source>
</evidence>
<keyword evidence="4" id="KW-0472">Membrane</keyword>
<dbReference type="GO" id="GO:0009279">
    <property type="term" value="C:cell outer membrane"/>
    <property type="evidence" value="ECO:0007669"/>
    <property type="project" value="UniProtKB-SubCell"/>
</dbReference>
<reference evidence="9 10" key="1">
    <citation type="submission" date="2016-10" db="EMBL/GenBank/DDBJ databases">
        <authorList>
            <person name="de Groot N.N."/>
        </authorList>
    </citation>
    <scope>NUCLEOTIDE SEQUENCE [LARGE SCALE GENOMIC DNA]</scope>
    <source>
        <strain evidence="9 10">DSM 21035</strain>
    </source>
</reference>
<feature type="signal peptide" evidence="6">
    <location>
        <begin position="1"/>
        <end position="21"/>
    </location>
</feature>
<dbReference type="SUPFAM" id="SSF48452">
    <property type="entry name" value="TPR-like"/>
    <property type="match status" value="1"/>
</dbReference>
<dbReference type="Pfam" id="PF14322">
    <property type="entry name" value="SusD-like_3"/>
    <property type="match status" value="1"/>
</dbReference>
<sequence length="594" mass="67609">MKNLKHISLLLAVVATLFACNDDFLDTAPKDELSKATIFSTYNNIKLYAWGFYDFLEEYPTSTSWAATRDLQGDLMQNGNSSVNPGYLNQNYIVPINDGRYSNAYENIRRVNIMLDALPDSPLSDAEKAHWRGVGLFFRAHEYFGMLQTFGGVPWIENEITDQDTDELNKPRDTRDLVAGNILRDLNEAVATIFDNGDGPNTINPDVARALLARFALFEGTWRKYHGLADAATYLNAANQSSTYLVDKYATIMDNYDAVFNSLDLGGQPGILLYRHYVIDELTHWVSTNTRSTNNKYDITRKGIDKFLTIDGKPIYNATNTLYEGDQDHYAEFRNRDKRILTMTPPPYRINGNGTQTWTPTGNPADAEWFGQVAAATGGYPLKELPDRNWSGRVTDRVPNFERLTPTQTGNGYRFWKVYNDHNDRVSSRDLNDLPIFRMGEIYLIHAEVKFELGEFNQSIADATINKLRARGGVAPLDLGAVDASWDPMRDPTVDPILWEIRRERAIELMGDGFRREDLRRWKKMDYATEVKLGRWVAQSDFGVTLPIQNSAPEGYVQLIPETPPTFPDHYYLFPLPSGEILLNPNLEQNPLWE</sequence>
<feature type="chain" id="PRO_5011537208" evidence="6">
    <location>
        <begin position="22"/>
        <end position="594"/>
    </location>
</feature>
<feature type="domain" description="RagB/SusD" evidence="7">
    <location>
        <begin position="288"/>
        <end position="593"/>
    </location>
</feature>
<evidence type="ECO:0000259" key="8">
    <source>
        <dbReference type="Pfam" id="PF14322"/>
    </source>
</evidence>
<dbReference type="InterPro" id="IPR011990">
    <property type="entry name" value="TPR-like_helical_dom_sf"/>
</dbReference>
<dbReference type="STRING" id="419940.SAMN05421824_0873"/>
<evidence type="ECO:0000256" key="6">
    <source>
        <dbReference type="SAM" id="SignalP"/>
    </source>
</evidence>
<feature type="domain" description="SusD-like N-terminal" evidence="8">
    <location>
        <begin position="23"/>
        <end position="217"/>
    </location>
</feature>
<evidence type="ECO:0000256" key="1">
    <source>
        <dbReference type="ARBA" id="ARBA00004442"/>
    </source>
</evidence>
<evidence type="ECO:0000256" key="3">
    <source>
        <dbReference type="ARBA" id="ARBA00022729"/>
    </source>
</evidence>
<dbReference type="RefSeq" id="WP_092575899.1">
    <property type="nucleotide sequence ID" value="NZ_FOFN01000001.1"/>
</dbReference>
<dbReference type="Pfam" id="PF07980">
    <property type="entry name" value="SusD_RagB"/>
    <property type="match status" value="1"/>
</dbReference>
<organism evidence="9 10">
    <name type="scientific">Hyunsoonleella jejuensis</name>
    <dbReference type="NCBI Taxonomy" id="419940"/>
    <lineage>
        <taxon>Bacteria</taxon>
        <taxon>Pseudomonadati</taxon>
        <taxon>Bacteroidota</taxon>
        <taxon>Flavobacteriia</taxon>
        <taxon>Flavobacteriales</taxon>
        <taxon>Flavobacteriaceae</taxon>
    </lineage>
</organism>
<evidence type="ECO:0000313" key="10">
    <source>
        <dbReference type="Proteomes" id="UP000198999"/>
    </source>
</evidence>
<proteinExistence type="inferred from homology"/>
<dbReference type="EMBL" id="FOFN01000001">
    <property type="protein sequence ID" value="SEP98979.1"/>
    <property type="molecule type" value="Genomic_DNA"/>
</dbReference>
<protein>
    <submittedName>
        <fullName evidence="9">Starch-binding associating with outer membrane</fullName>
    </submittedName>
</protein>
<keyword evidence="3 6" id="KW-0732">Signal</keyword>
<dbReference type="InterPro" id="IPR012944">
    <property type="entry name" value="SusD_RagB_dom"/>
</dbReference>
<evidence type="ECO:0000313" key="9">
    <source>
        <dbReference type="EMBL" id="SEP98979.1"/>
    </source>
</evidence>
<dbReference type="Proteomes" id="UP000198999">
    <property type="component" value="Unassembled WGS sequence"/>
</dbReference>
<dbReference type="Gene3D" id="1.25.40.390">
    <property type="match status" value="1"/>
</dbReference>
<dbReference type="PROSITE" id="PS51257">
    <property type="entry name" value="PROKAR_LIPOPROTEIN"/>
    <property type="match status" value="1"/>
</dbReference>
<accession>A0A1H9CCU5</accession>
<dbReference type="InterPro" id="IPR033985">
    <property type="entry name" value="SusD-like_N"/>
</dbReference>
<comment type="similarity">
    <text evidence="2">Belongs to the SusD family.</text>
</comment>